<evidence type="ECO:0000313" key="1">
    <source>
        <dbReference type="EMBL" id="HED30597.1"/>
    </source>
</evidence>
<reference evidence="1" key="1">
    <citation type="journal article" date="2020" name="mSystems">
        <title>Genome- and Community-Level Interaction Insights into Carbon Utilization and Element Cycling Functions of Hydrothermarchaeota in Hydrothermal Sediment.</title>
        <authorList>
            <person name="Zhou Z."/>
            <person name="Liu Y."/>
            <person name="Xu W."/>
            <person name="Pan J."/>
            <person name="Luo Z.H."/>
            <person name="Li M."/>
        </authorList>
    </citation>
    <scope>NUCLEOTIDE SEQUENCE [LARGE SCALE GENOMIC DNA]</scope>
    <source>
        <strain evidence="1">SpSt-1181</strain>
    </source>
</reference>
<dbReference type="InterPro" id="IPR036280">
    <property type="entry name" value="Multihaem_cyt_sf"/>
</dbReference>
<gene>
    <name evidence="1" type="ORF">ENN50_02670</name>
</gene>
<name>A0A831SLS7_PROAE</name>
<sequence>MKPSRILLITGGIVLAVVMMVSMFSTGGEADTSVTSPVSVQDSSACIASKKYMRSHHMKVLEEWRHDVVREGDRIHETPDGRVFEKSLNTCLSCHSQNRFFCIMCHQYANVKPTCWNCHLLPTETK</sequence>
<dbReference type="Proteomes" id="UP000886335">
    <property type="component" value="Unassembled WGS sequence"/>
</dbReference>
<dbReference type="NCBIfam" id="NF038038">
    <property type="entry name" value="cytoc_DsrJ"/>
    <property type="match status" value="1"/>
</dbReference>
<dbReference type="AlphaFoldDB" id="A0A831SLS7"/>
<organism evidence="1">
    <name type="scientific">Prosthecochloris aestuarii</name>
    <dbReference type="NCBI Taxonomy" id="1102"/>
    <lineage>
        <taxon>Bacteria</taxon>
        <taxon>Pseudomonadati</taxon>
        <taxon>Chlorobiota</taxon>
        <taxon>Chlorobiia</taxon>
        <taxon>Chlorobiales</taxon>
        <taxon>Chlorobiaceae</taxon>
        <taxon>Prosthecochloris</taxon>
    </lineage>
</organism>
<protein>
    <recommendedName>
        <fullName evidence="2">Sulfite reductase-associated electron transfer protein DsrJ</fullName>
    </recommendedName>
</protein>
<proteinExistence type="predicted"/>
<dbReference type="SUPFAM" id="SSF48695">
    <property type="entry name" value="Multiheme cytochromes"/>
    <property type="match status" value="1"/>
</dbReference>
<dbReference type="EMBL" id="DSBW01000064">
    <property type="protein sequence ID" value="HED30597.1"/>
    <property type="molecule type" value="Genomic_DNA"/>
</dbReference>
<accession>A0A831SLS7</accession>
<dbReference type="InterPro" id="IPR047668">
    <property type="entry name" value="DsrJ"/>
</dbReference>
<comment type="caution">
    <text evidence="1">The sequence shown here is derived from an EMBL/GenBank/DDBJ whole genome shotgun (WGS) entry which is preliminary data.</text>
</comment>
<evidence type="ECO:0008006" key="2">
    <source>
        <dbReference type="Google" id="ProtNLM"/>
    </source>
</evidence>